<dbReference type="FunFam" id="3.90.550.10:FF:000120">
    <property type="entry name" value="Glycosyl transferase, family 2"/>
    <property type="match status" value="1"/>
</dbReference>
<dbReference type="InterPro" id="IPR001173">
    <property type="entry name" value="Glyco_trans_2-like"/>
</dbReference>
<dbReference type="Gene3D" id="3.90.550.10">
    <property type="entry name" value="Spore Coat Polysaccharide Biosynthesis Protein SpsA, Chain A"/>
    <property type="match status" value="1"/>
</dbReference>
<organism evidence="3 4">
    <name type="scientific">Bacillus cereus</name>
    <dbReference type="NCBI Taxonomy" id="1396"/>
    <lineage>
        <taxon>Bacteria</taxon>
        <taxon>Bacillati</taxon>
        <taxon>Bacillota</taxon>
        <taxon>Bacilli</taxon>
        <taxon>Bacillales</taxon>
        <taxon>Bacillaceae</taxon>
        <taxon>Bacillus</taxon>
        <taxon>Bacillus cereus group</taxon>
    </lineage>
</organism>
<dbReference type="PANTHER" id="PTHR22916">
    <property type="entry name" value="GLYCOSYLTRANSFERASE"/>
    <property type="match status" value="1"/>
</dbReference>
<dbReference type="InterPro" id="IPR029044">
    <property type="entry name" value="Nucleotide-diphossugar_trans"/>
</dbReference>
<dbReference type="AlphaFoldDB" id="A0A1S9TSC3"/>
<protein>
    <submittedName>
        <fullName evidence="3">Glycosyl transferase family 2</fullName>
    </submittedName>
</protein>
<comment type="similarity">
    <text evidence="1">Belongs to the glycosyltransferase 2 family.</text>
</comment>
<dbReference type="CDD" id="cd00761">
    <property type="entry name" value="Glyco_tranf_GTA_type"/>
    <property type="match status" value="1"/>
</dbReference>
<accession>A0A1S9TSC3</accession>
<comment type="caution">
    <text evidence="3">The sequence shown here is derived from an EMBL/GenBank/DDBJ whole genome shotgun (WGS) entry which is preliminary data.</text>
</comment>
<reference evidence="3 4" key="1">
    <citation type="submission" date="2017-01" db="EMBL/GenBank/DDBJ databases">
        <title>Bacillus cereus isolates.</title>
        <authorList>
            <person name="Beno S.M."/>
        </authorList>
    </citation>
    <scope>NUCLEOTIDE SEQUENCE [LARGE SCALE GENOMIC DNA]</scope>
    <source>
        <strain evidence="3 4">FSL H8-0485</strain>
    </source>
</reference>
<sequence length="302" mass="34855">MGESELPLVSVVIPAYNRPKYLIRAIVSVLQQTYKNIEVIVCDDSTNNNVQNSIQPLLNLYPQIKYFKNEKNLFLDNWHRCYETASGEYINFLMDDDLFHPQKIEKMMSYYLKHEDIALVTSFRETINEHGKSLPPIKPTVCLFNQTTILDGKLLGNYILTNSLNVIGEGTTVLFRKEDLTEKFGTFKGKQYCCLNDVATWMSLLAKGKAVYIPEGLSYFRLHPNQNSRTPDIVFTALREWLDLIIDSKKDGFLDHADLFRAAVYNHQINIQALDLSGNYELQLIKDEVLERIDSILKNMKK</sequence>
<evidence type="ECO:0000259" key="2">
    <source>
        <dbReference type="Pfam" id="PF00535"/>
    </source>
</evidence>
<dbReference type="RefSeq" id="WP_078204649.1">
    <property type="nucleotide sequence ID" value="NZ_MUAJ01000006.1"/>
</dbReference>
<dbReference type="PANTHER" id="PTHR22916:SF3">
    <property type="entry name" value="UDP-GLCNAC:BETAGAL BETA-1,3-N-ACETYLGLUCOSAMINYLTRANSFERASE-LIKE PROTEIN 1"/>
    <property type="match status" value="1"/>
</dbReference>
<dbReference type="EMBL" id="MUAJ01000006">
    <property type="protein sequence ID" value="OOR12827.1"/>
    <property type="molecule type" value="Genomic_DNA"/>
</dbReference>
<keyword evidence="3" id="KW-0808">Transferase</keyword>
<dbReference type="SUPFAM" id="SSF53448">
    <property type="entry name" value="Nucleotide-diphospho-sugar transferases"/>
    <property type="match status" value="1"/>
</dbReference>
<dbReference type="Proteomes" id="UP000190906">
    <property type="component" value="Unassembled WGS sequence"/>
</dbReference>
<feature type="domain" description="Glycosyltransferase 2-like" evidence="2">
    <location>
        <begin position="10"/>
        <end position="134"/>
    </location>
</feature>
<gene>
    <name evidence="3" type="ORF">BW897_09610</name>
</gene>
<name>A0A1S9TSC3_BACCE</name>
<proteinExistence type="inferred from homology"/>
<dbReference type="GO" id="GO:0016758">
    <property type="term" value="F:hexosyltransferase activity"/>
    <property type="evidence" value="ECO:0007669"/>
    <property type="project" value="UniProtKB-ARBA"/>
</dbReference>
<evidence type="ECO:0000313" key="4">
    <source>
        <dbReference type="Proteomes" id="UP000190906"/>
    </source>
</evidence>
<evidence type="ECO:0000313" key="3">
    <source>
        <dbReference type="EMBL" id="OOR12827.1"/>
    </source>
</evidence>
<dbReference type="Pfam" id="PF00535">
    <property type="entry name" value="Glycos_transf_2"/>
    <property type="match status" value="1"/>
</dbReference>
<evidence type="ECO:0000256" key="1">
    <source>
        <dbReference type="ARBA" id="ARBA00006739"/>
    </source>
</evidence>